<dbReference type="Pfam" id="PF06985">
    <property type="entry name" value="HET"/>
    <property type="match status" value="1"/>
</dbReference>
<dbReference type="PANTHER" id="PTHR33112:SF16">
    <property type="entry name" value="HETEROKARYON INCOMPATIBILITY DOMAIN-CONTAINING PROTEIN"/>
    <property type="match status" value="1"/>
</dbReference>
<accession>A0A9Q8V971</accession>
<dbReference type="EMBL" id="CP086355">
    <property type="protein sequence ID" value="UNI16579.1"/>
    <property type="molecule type" value="Genomic_DNA"/>
</dbReference>
<organism evidence="2 3">
    <name type="scientific">Purpureocillium takamizusanense</name>
    <dbReference type="NCBI Taxonomy" id="2060973"/>
    <lineage>
        <taxon>Eukaryota</taxon>
        <taxon>Fungi</taxon>
        <taxon>Dikarya</taxon>
        <taxon>Ascomycota</taxon>
        <taxon>Pezizomycotina</taxon>
        <taxon>Sordariomycetes</taxon>
        <taxon>Hypocreomycetidae</taxon>
        <taxon>Hypocreales</taxon>
        <taxon>Ophiocordycipitaceae</taxon>
        <taxon>Purpureocillium</taxon>
    </lineage>
</organism>
<name>A0A9Q8V971_9HYPO</name>
<sequence length="695" mass="77536">MAGKMTSDPASFHVQLVSCPRLNCHTTVPYRRHSDISAVEMQLCHVCNSLTLAFLLEAPGCHGSGHGSHRDGRVLCESGAALSDSATSCVMCALMMEALSSHSPGRNNSYHARGPIALSADAIMVHPKTDPRRLNFPGAPCEGAYVTGFVVTGRSRESGQLLSGKIRLYKESFKGMDGRCDVLGRPQLSGPDGPDAFALITQWLQACRRDHSTCSTCLSGESIVESDAPPLPTRVLLIGKGHVRLVDAQGQRGRYVTLSHCWGPSLKRPLRTTKGNYESHREGILWTSLPRTFQDAITVARKIGFDYIWIDSLCIVQDDQEDWLRESGTMGSIYELADLTIAACHAADPSQGLFVPRPCRNPAVEIPSFFGGLGTRQEKVYATVRRETVEDTFPEYGPLNRRAWSTQEWLLSRRMLFYTNGTIMWSCKAVTERENGERCFNISRNTRWKTVVEHYSERLLTFPTDKLIALEGLRKALQTRTGYTFAHGVWLESLPDQLLWHATEQVHVNDAADPLDLPTWTWAHVPTSVRFLPIHRAKSLCDSISLSTDSKTLIIRSRMKRLATIKPDLSPGCEDDETSQAIAADVNATHASNTPALASFLYDETLRPIGWAVYEQLADYAAATQYWCVQLMGRVSRRGENTERREGKSTDAKLREYWVLIVRPHPDGGYVRVGAGKTYGQRWWESAPVQRIVLR</sequence>
<dbReference type="KEGG" id="ptkz:JDV02_003005"/>
<evidence type="ECO:0000259" key="1">
    <source>
        <dbReference type="Pfam" id="PF06985"/>
    </source>
</evidence>
<dbReference type="GeneID" id="72064965"/>
<feature type="domain" description="Heterokaryon incompatibility" evidence="1">
    <location>
        <begin position="255"/>
        <end position="408"/>
    </location>
</feature>
<evidence type="ECO:0000313" key="3">
    <source>
        <dbReference type="Proteomes" id="UP000829364"/>
    </source>
</evidence>
<protein>
    <recommendedName>
        <fullName evidence="1">Heterokaryon incompatibility domain-containing protein</fullName>
    </recommendedName>
</protein>
<dbReference type="AlphaFoldDB" id="A0A9Q8V971"/>
<keyword evidence="3" id="KW-1185">Reference proteome</keyword>
<dbReference type="OrthoDB" id="4928203at2759"/>
<proteinExistence type="predicted"/>
<evidence type="ECO:0000313" key="2">
    <source>
        <dbReference type="EMBL" id="UNI16579.1"/>
    </source>
</evidence>
<dbReference type="Proteomes" id="UP000829364">
    <property type="component" value="Chromosome 2"/>
</dbReference>
<dbReference type="PANTHER" id="PTHR33112">
    <property type="entry name" value="DOMAIN PROTEIN, PUTATIVE-RELATED"/>
    <property type="match status" value="1"/>
</dbReference>
<gene>
    <name evidence="2" type="ORF">JDV02_003005</name>
</gene>
<dbReference type="RefSeq" id="XP_047840060.1">
    <property type="nucleotide sequence ID" value="XM_047984088.1"/>
</dbReference>
<dbReference type="InterPro" id="IPR010730">
    <property type="entry name" value="HET"/>
</dbReference>
<reference evidence="2" key="1">
    <citation type="submission" date="2021-11" db="EMBL/GenBank/DDBJ databases">
        <title>Purpureocillium_takamizusanense_genome.</title>
        <authorList>
            <person name="Nguyen N.-H."/>
        </authorList>
    </citation>
    <scope>NUCLEOTIDE SEQUENCE</scope>
    <source>
        <strain evidence="2">PT3</strain>
    </source>
</reference>